<comment type="pathway">
    <text evidence="1">Cofactor biosynthesis; NAD(+) biosynthesis.</text>
</comment>
<proteinExistence type="predicted"/>
<reference evidence="2" key="1">
    <citation type="submission" date="2021-03" db="EMBL/GenBank/DDBJ databases">
        <title>Evolutionary innovations through gain and loss of genes in the ectomycorrhizal Boletales.</title>
        <authorList>
            <person name="Wu G."/>
            <person name="Miyauchi S."/>
            <person name="Morin E."/>
            <person name="Yang Z.-L."/>
            <person name="Xu J."/>
            <person name="Martin F.M."/>
        </authorList>
    </citation>
    <scope>NUCLEOTIDE SEQUENCE</scope>
    <source>
        <strain evidence="2">BR01</strain>
    </source>
</reference>
<evidence type="ECO:0000313" key="2">
    <source>
        <dbReference type="EMBL" id="KAG6374284.1"/>
    </source>
</evidence>
<dbReference type="SUPFAM" id="SSF51690">
    <property type="entry name" value="Nicotinate/Quinolinate PRTase C-terminal domain-like"/>
    <property type="match status" value="1"/>
</dbReference>
<dbReference type="EMBL" id="JAGFBS010000018">
    <property type="protein sequence ID" value="KAG6374284.1"/>
    <property type="molecule type" value="Genomic_DNA"/>
</dbReference>
<organism evidence="2 3">
    <name type="scientific">Boletus reticuloceps</name>
    <dbReference type="NCBI Taxonomy" id="495285"/>
    <lineage>
        <taxon>Eukaryota</taxon>
        <taxon>Fungi</taxon>
        <taxon>Dikarya</taxon>
        <taxon>Basidiomycota</taxon>
        <taxon>Agaricomycotina</taxon>
        <taxon>Agaricomycetes</taxon>
        <taxon>Agaricomycetidae</taxon>
        <taxon>Boletales</taxon>
        <taxon>Boletineae</taxon>
        <taxon>Boletaceae</taxon>
        <taxon>Boletoideae</taxon>
        <taxon>Boletus</taxon>
    </lineage>
</organism>
<dbReference type="Gene3D" id="3.20.140.10">
    <property type="entry name" value="nicotinate phosphoribosyltransferase"/>
    <property type="match status" value="1"/>
</dbReference>
<dbReference type="GO" id="GO:0009435">
    <property type="term" value="P:NAD+ biosynthetic process"/>
    <property type="evidence" value="ECO:0007669"/>
    <property type="project" value="UniProtKB-UniPathway"/>
</dbReference>
<protein>
    <submittedName>
        <fullName evidence="2">Uncharacterized protein</fullName>
    </submittedName>
</protein>
<dbReference type="UniPathway" id="UPA00253"/>
<evidence type="ECO:0000256" key="1">
    <source>
        <dbReference type="ARBA" id="ARBA00004790"/>
    </source>
</evidence>
<comment type="caution">
    <text evidence="2">The sequence shown here is derived from an EMBL/GenBank/DDBJ whole genome shotgun (WGS) entry which is preliminary data.</text>
</comment>
<name>A0A8I2YKW2_9AGAM</name>
<keyword evidence="3" id="KW-1185">Reference proteome</keyword>
<evidence type="ECO:0000313" key="3">
    <source>
        <dbReference type="Proteomes" id="UP000683000"/>
    </source>
</evidence>
<accession>A0A8I2YKW2</accession>
<dbReference type="Proteomes" id="UP000683000">
    <property type="component" value="Unassembled WGS sequence"/>
</dbReference>
<sequence length="58" mass="6368">MVIKLAKVDDKDCVKISDDLNKVQCTGDSFHATLHFHPQNTGDKTLVAGVKKLYGIPN</sequence>
<dbReference type="InterPro" id="IPR036068">
    <property type="entry name" value="Nicotinate_pribotase-like_C"/>
</dbReference>
<gene>
    <name evidence="2" type="ORF">JVT61DRAFT_4306</name>
</gene>
<dbReference type="AlphaFoldDB" id="A0A8I2YKW2"/>
<dbReference type="OrthoDB" id="193380at2759"/>